<dbReference type="PATRIC" id="fig|411483.3.peg.467"/>
<evidence type="ECO:0000259" key="1">
    <source>
        <dbReference type="SMART" id="SM00400"/>
    </source>
</evidence>
<reference evidence="2" key="1">
    <citation type="submission" date="2009-08" db="EMBL/GenBank/DDBJ databases">
        <authorList>
            <person name="Weinstock G."/>
            <person name="Sodergren E."/>
            <person name="Clifton S."/>
            <person name="Fulton L."/>
            <person name="Fulton B."/>
            <person name="Courtney L."/>
            <person name="Fronick C."/>
            <person name="Harrison M."/>
            <person name="Strong C."/>
            <person name="Farmer C."/>
            <person name="Delahaunty K."/>
            <person name="Markovic C."/>
            <person name="Hall O."/>
            <person name="Minx P."/>
            <person name="Tomlinson C."/>
            <person name="Mitreva M."/>
            <person name="Nelson J."/>
            <person name="Hou S."/>
            <person name="Wollam A."/>
            <person name="Pepin K.H."/>
            <person name="Johnson M."/>
            <person name="Bhonagiri V."/>
            <person name="Nash W.E."/>
            <person name="Warren W."/>
            <person name="Chinwalla A."/>
            <person name="Mardis E.R."/>
            <person name="Wilson R.K."/>
        </authorList>
    </citation>
    <scope>NUCLEOTIDE SEQUENCE [LARGE SCALE GENOMIC DNA]</scope>
    <source>
        <strain evidence="2">A2-165</strain>
    </source>
</reference>
<dbReference type="HOGENOM" id="CLU_094413_0_1_9"/>
<comment type="caution">
    <text evidence="2">The sequence shown here is derived from an EMBL/GenBank/DDBJ whole genome shotgun (WGS) entry which is preliminary data.</text>
</comment>
<dbReference type="GO" id="GO:0003677">
    <property type="term" value="F:DNA binding"/>
    <property type="evidence" value="ECO:0007669"/>
    <property type="project" value="InterPro"/>
</dbReference>
<gene>
    <name evidence="2" type="ORF">FAEPRAA2165_00583</name>
</gene>
<dbReference type="InterPro" id="IPR036977">
    <property type="entry name" value="DNA_primase_Znf_CHC2"/>
</dbReference>
<dbReference type="EMBL" id="ACOP02000008">
    <property type="protein sequence ID" value="EEU97998.1"/>
    <property type="molecule type" value="Genomic_DNA"/>
</dbReference>
<dbReference type="STRING" id="411483.FAEPRAA2165_00583"/>
<protein>
    <submittedName>
        <fullName evidence="2">CHC2 zinc finger domain protein</fullName>
    </submittedName>
</protein>
<organism evidence="2 3">
    <name type="scientific">Faecalibacterium duncaniae (strain DSM 17677 / JCM 31915 / A2-165)</name>
    <name type="common">Faecalibacterium prausnitzii</name>
    <dbReference type="NCBI Taxonomy" id="411483"/>
    <lineage>
        <taxon>Bacteria</taxon>
        <taxon>Bacillati</taxon>
        <taxon>Bacillota</taxon>
        <taxon>Clostridia</taxon>
        <taxon>Eubacteriales</taxon>
        <taxon>Oscillospiraceae</taxon>
        <taxon>Faecalibacterium</taxon>
    </lineage>
</organism>
<dbReference type="Pfam" id="PF01807">
    <property type="entry name" value="Zn_ribbon_DnaG"/>
    <property type="match status" value="1"/>
</dbReference>
<evidence type="ECO:0000313" key="3">
    <source>
        <dbReference type="Proteomes" id="UP000004619"/>
    </source>
</evidence>
<sequence>MKLDRRYHCFGCGADGDVIDFTAALYGLGKKEAAVQLAQDFGLSYEDWKPPGKVKKPKPRQKSPEEQFQEAKNRCFRILADYLHLLRAWRKDYVPHSPEETVHPRFVEALQKQAQVEYLLDVLLFGETEEKAALITDYGKDVIQLEQRMAELAAADAARTKKHHERHAATPER</sequence>
<feature type="domain" description="Zinc finger CHC2-type" evidence="1">
    <location>
        <begin position="5"/>
        <end position="38"/>
    </location>
</feature>
<dbReference type="eggNOG" id="COG0358">
    <property type="taxonomic scope" value="Bacteria"/>
</dbReference>
<dbReference type="GO" id="GO:0003899">
    <property type="term" value="F:DNA-directed RNA polymerase activity"/>
    <property type="evidence" value="ECO:0007669"/>
    <property type="project" value="InterPro"/>
</dbReference>
<dbReference type="SUPFAM" id="SSF57783">
    <property type="entry name" value="Zinc beta-ribbon"/>
    <property type="match status" value="1"/>
</dbReference>
<dbReference type="AlphaFoldDB" id="C7H2T5"/>
<proteinExistence type="predicted"/>
<dbReference type="InterPro" id="IPR002694">
    <property type="entry name" value="Znf_CHC2"/>
</dbReference>
<name>C7H2T5_FAED2</name>
<dbReference type="SMART" id="SM00400">
    <property type="entry name" value="ZnF_CHCC"/>
    <property type="match status" value="1"/>
</dbReference>
<keyword evidence="3" id="KW-1185">Reference proteome</keyword>
<evidence type="ECO:0000313" key="2">
    <source>
        <dbReference type="EMBL" id="EEU97998.1"/>
    </source>
</evidence>
<dbReference type="Gene3D" id="3.90.580.10">
    <property type="entry name" value="Zinc finger, CHC2-type domain"/>
    <property type="match status" value="1"/>
</dbReference>
<accession>C7H2T5</accession>
<dbReference type="Proteomes" id="UP000004619">
    <property type="component" value="Unassembled WGS sequence"/>
</dbReference>
<dbReference type="GO" id="GO:0008270">
    <property type="term" value="F:zinc ion binding"/>
    <property type="evidence" value="ECO:0007669"/>
    <property type="project" value="InterPro"/>
</dbReference>
<dbReference type="GO" id="GO:0006260">
    <property type="term" value="P:DNA replication"/>
    <property type="evidence" value="ECO:0007669"/>
    <property type="project" value="InterPro"/>
</dbReference>